<keyword evidence="1" id="KW-0732">Signal</keyword>
<reference evidence="2" key="1">
    <citation type="submission" date="2023-07" db="EMBL/GenBank/DDBJ databases">
        <title>Chromosome-level Genome Assembly of Striped Snakehead (Channa striata).</title>
        <authorList>
            <person name="Liu H."/>
        </authorList>
    </citation>
    <scope>NUCLEOTIDE SEQUENCE</scope>
    <source>
        <strain evidence="2">Gz</strain>
        <tissue evidence="2">Muscle</tissue>
    </source>
</reference>
<organism evidence="2 3">
    <name type="scientific">Channa striata</name>
    <name type="common">Snakehead murrel</name>
    <name type="synonym">Ophicephalus striatus</name>
    <dbReference type="NCBI Taxonomy" id="64152"/>
    <lineage>
        <taxon>Eukaryota</taxon>
        <taxon>Metazoa</taxon>
        <taxon>Chordata</taxon>
        <taxon>Craniata</taxon>
        <taxon>Vertebrata</taxon>
        <taxon>Euteleostomi</taxon>
        <taxon>Actinopterygii</taxon>
        <taxon>Neopterygii</taxon>
        <taxon>Teleostei</taxon>
        <taxon>Neoteleostei</taxon>
        <taxon>Acanthomorphata</taxon>
        <taxon>Anabantaria</taxon>
        <taxon>Anabantiformes</taxon>
        <taxon>Channoidei</taxon>
        <taxon>Channidae</taxon>
        <taxon>Channa</taxon>
    </lineage>
</organism>
<evidence type="ECO:0000313" key="2">
    <source>
        <dbReference type="EMBL" id="KAK2862727.1"/>
    </source>
</evidence>
<feature type="signal peptide" evidence="1">
    <location>
        <begin position="1"/>
        <end position="22"/>
    </location>
</feature>
<feature type="chain" id="PRO_5041645430" evidence="1">
    <location>
        <begin position="23"/>
        <end position="96"/>
    </location>
</feature>
<proteinExistence type="predicted"/>
<evidence type="ECO:0000256" key="1">
    <source>
        <dbReference type="SAM" id="SignalP"/>
    </source>
</evidence>
<keyword evidence="3" id="KW-1185">Reference proteome</keyword>
<dbReference type="AlphaFoldDB" id="A0AA88T4N2"/>
<sequence length="96" mass="10586">MSRVIGFLLLLVILVNIYESTASSSTLPVTSAHVPMCKCRVTTKGKIKCPAKALPKTYKEKIDLIKCLCSKIDKLSFSKLHGKCKSKHIVNPIPMV</sequence>
<comment type="caution">
    <text evidence="2">The sequence shown here is derived from an EMBL/GenBank/DDBJ whole genome shotgun (WGS) entry which is preliminary data.</text>
</comment>
<accession>A0AA88T4N2</accession>
<gene>
    <name evidence="2" type="ORF">Q5P01_002260</name>
</gene>
<evidence type="ECO:0000313" key="3">
    <source>
        <dbReference type="Proteomes" id="UP001187415"/>
    </source>
</evidence>
<dbReference type="Proteomes" id="UP001187415">
    <property type="component" value="Unassembled WGS sequence"/>
</dbReference>
<name>A0AA88T4N2_CHASR</name>
<dbReference type="EMBL" id="JAUPFM010000001">
    <property type="protein sequence ID" value="KAK2862727.1"/>
    <property type="molecule type" value="Genomic_DNA"/>
</dbReference>
<protein>
    <submittedName>
        <fullName evidence="2">Uncharacterized protein</fullName>
    </submittedName>
</protein>